<sequence>MDTGITMAFKRRYRKRQMVHALDRHEAGETDIYSVDEVQAMKWCRLAWTDIPKSLIVKCWLASNLFGKPMAPLEDDAQLDEAENALDMAIKEISYKLPLKRVMTLKEILSPPEEGENLHFVGMTDADFLAVGDDELPVFQTSESNGDDSGLPQSGPVTAPVTSLETEDASQKQERRDAVALAPDAVAVSAVTHADDTSRAATTSNPVRVEVAPQVAPPPTPIVGSESKPVSSALLIRHEQHQPPLQQQFKQHQQHPPPQDSPVPDDDELLTYIQRIIPNLERLGCDERTIQCMREVRQMLKHKLAAKAKQQSEATTSLLI</sequence>
<accession>K3WAW6</accession>
<dbReference type="InParanoid" id="K3WAW6"/>
<feature type="domain" description="DDE-1" evidence="2">
    <location>
        <begin position="1"/>
        <end position="60"/>
    </location>
</feature>
<dbReference type="EMBL" id="GL376634">
    <property type="status" value="NOT_ANNOTATED_CDS"/>
    <property type="molecule type" value="Genomic_DNA"/>
</dbReference>
<evidence type="ECO:0000256" key="1">
    <source>
        <dbReference type="SAM" id="MobiDB-lite"/>
    </source>
</evidence>
<name>K3WAW6_GLOUD</name>
<evidence type="ECO:0000259" key="2">
    <source>
        <dbReference type="Pfam" id="PF03184"/>
    </source>
</evidence>
<feature type="region of interest" description="Disordered" evidence="1">
    <location>
        <begin position="138"/>
        <end position="178"/>
    </location>
</feature>
<evidence type="ECO:0000313" key="4">
    <source>
        <dbReference type="Proteomes" id="UP000019132"/>
    </source>
</evidence>
<dbReference type="STRING" id="431595.K3WAW6"/>
<dbReference type="HOGENOM" id="CLU_870114_0_0_1"/>
<dbReference type="AlphaFoldDB" id="K3WAW6"/>
<evidence type="ECO:0000313" key="3">
    <source>
        <dbReference type="EnsemblProtists" id="PYU1_T002107"/>
    </source>
</evidence>
<organism evidence="3 4">
    <name type="scientific">Globisporangium ultimum (strain ATCC 200006 / CBS 805.95 / DAOM BR144)</name>
    <name type="common">Pythium ultimum</name>
    <dbReference type="NCBI Taxonomy" id="431595"/>
    <lineage>
        <taxon>Eukaryota</taxon>
        <taxon>Sar</taxon>
        <taxon>Stramenopiles</taxon>
        <taxon>Oomycota</taxon>
        <taxon>Peronosporomycetes</taxon>
        <taxon>Pythiales</taxon>
        <taxon>Pythiaceae</taxon>
        <taxon>Globisporangium</taxon>
    </lineage>
</organism>
<protein>
    <recommendedName>
        <fullName evidence="2">DDE-1 domain-containing protein</fullName>
    </recommendedName>
</protein>
<dbReference type="Proteomes" id="UP000019132">
    <property type="component" value="Unassembled WGS sequence"/>
</dbReference>
<reference evidence="4" key="1">
    <citation type="journal article" date="2010" name="Genome Biol.">
        <title>Genome sequence of the necrotrophic plant pathogen Pythium ultimum reveals original pathogenicity mechanisms and effector repertoire.</title>
        <authorList>
            <person name="Levesque C.A."/>
            <person name="Brouwer H."/>
            <person name="Cano L."/>
            <person name="Hamilton J.P."/>
            <person name="Holt C."/>
            <person name="Huitema E."/>
            <person name="Raffaele S."/>
            <person name="Robideau G.P."/>
            <person name="Thines M."/>
            <person name="Win J."/>
            <person name="Zerillo M.M."/>
            <person name="Beakes G.W."/>
            <person name="Boore J.L."/>
            <person name="Busam D."/>
            <person name="Dumas B."/>
            <person name="Ferriera S."/>
            <person name="Fuerstenberg S.I."/>
            <person name="Gachon C.M."/>
            <person name="Gaulin E."/>
            <person name="Govers F."/>
            <person name="Grenville-Briggs L."/>
            <person name="Horner N."/>
            <person name="Hostetler J."/>
            <person name="Jiang R.H."/>
            <person name="Johnson J."/>
            <person name="Krajaejun T."/>
            <person name="Lin H."/>
            <person name="Meijer H.J."/>
            <person name="Moore B."/>
            <person name="Morris P."/>
            <person name="Phuntmart V."/>
            <person name="Puiu D."/>
            <person name="Shetty J."/>
            <person name="Stajich J.E."/>
            <person name="Tripathy S."/>
            <person name="Wawra S."/>
            <person name="van West P."/>
            <person name="Whitty B.R."/>
            <person name="Coutinho P.M."/>
            <person name="Henrissat B."/>
            <person name="Martin F."/>
            <person name="Thomas P.D."/>
            <person name="Tyler B.M."/>
            <person name="De Vries R.P."/>
            <person name="Kamoun S."/>
            <person name="Yandell M."/>
            <person name="Tisserat N."/>
            <person name="Buell C.R."/>
        </authorList>
    </citation>
    <scope>NUCLEOTIDE SEQUENCE</scope>
    <source>
        <strain evidence="4">DAOM:BR144</strain>
    </source>
</reference>
<dbReference type="eggNOG" id="KOG3105">
    <property type="taxonomic scope" value="Eukaryota"/>
</dbReference>
<reference evidence="4" key="2">
    <citation type="submission" date="2010-04" db="EMBL/GenBank/DDBJ databases">
        <authorList>
            <person name="Buell R."/>
            <person name="Hamilton J."/>
            <person name="Hostetler J."/>
        </authorList>
    </citation>
    <scope>NUCLEOTIDE SEQUENCE [LARGE SCALE GENOMIC DNA]</scope>
    <source>
        <strain evidence="4">DAOM:BR144</strain>
    </source>
</reference>
<dbReference type="GO" id="GO:0003676">
    <property type="term" value="F:nucleic acid binding"/>
    <property type="evidence" value="ECO:0007669"/>
    <property type="project" value="InterPro"/>
</dbReference>
<feature type="compositionally biased region" description="Polar residues" evidence="1">
    <location>
        <begin position="151"/>
        <end position="164"/>
    </location>
</feature>
<dbReference type="InterPro" id="IPR004875">
    <property type="entry name" value="DDE_SF_endonuclease_dom"/>
</dbReference>
<feature type="region of interest" description="Disordered" evidence="1">
    <location>
        <begin position="190"/>
        <end position="227"/>
    </location>
</feature>
<feature type="region of interest" description="Disordered" evidence="1">
    <location>
        <begin position="244"/>
        <end position="266"/>
    </location>
</feature>
<proteinExistence type="predicted"/>
<reference evidence="3" key="3">
    <citation type="submission" date="2015-02" db="UniProtKB">
        <authorList>
            <consortium name="EnsemblProtists"/>
        </authorList>
    </citation>
    <scope>IDENTIFICATION</scope>
    <source>
        <strain evidence="3">DAOM BR144</strain>
    </source>
</reference>
<dbReference type="VEuPathDB" id="FungiDB:PYU1_G002105"/>
<dbReference type="EnsemblProtists" id="PYU1_T002107">
    <property type="protein sequence ID" value="PYU1_T002107"/>
    <property type="gene ID" value="PYU1_G002105"/>
</dbReference>
<keyword evidence="4" id="KW-1185">Reference proteome</keyword>
<dbReference type="Pfam" id="PF03184">
    <property type="entry name" value="DDE_1"/>
    <property type="match status" value="1"/>
</dbReference>
<feature type="compositionally biased region" description="Basic and acidic residues" evidence="1">
    <location>
        <begin position="169"/>
        <end position="178"/>
    </location>
</feature>